<feature type="region of interest" description="Disordered" evidence="2">
    <location>
        <begin position="416"/>
        <end position="449"/>
    </location>
</feature>
<feature type="compositionally biased region" description="Basic residues" evidence="2">
    <location>
        <begin position="438"/>
        <end position="449"/>
    </location>
</feature>
<dbReference type="GO" id="GO:0034976">
    <property type="term" value="P:response to endoplasmic reticulum stress"/>
    <property type="evidence" value="ECO:0007669"/>
    <property type="project" value="TreeGrafter"/>
</dbReference>
<dbReference type="GO" id="GO:0006457">
    <property type="term" value="P:protein folding"/>
    <property type="evidence" value="ECO:0007669"/>
    <property type="project" value="TreeGrafter"/>
</dbReference>
<reference evidence="3 4" key="1">
    <citation type="journal article" date="2015" name="Genome Biol. Evol.">
        <title>Comparative Genomics of a Bacterivorous Green Alga Reveals Evolutionary Causalities and Consequences of Phago-Mixotrophic Mode of Nutrition.</title>
        <authorList>
            <person name="Burns J.A."/>
            <person name="Paasch A."/>
            <person name="Narechania A."/>
            <person name="Kim E."/>
        </authorList>
    </citation>
    <scope>NUCLEOTIDE SEQUENCE [LARGE SCALE GENOMIC DNA]</scope>
    <source>
        <strain evidence="3 4">PLY_AMNH</strain>
    </source>
</reference>
<evidence type="ECO:0000256" key="1">
    <source>
        <dbReference type="ARBA" id="ARBA00006347"/>
    </source>
</evidence>
<dbReference type="Proteomes" id="UP001190700">
    <property type="component" value="Unassembled WGS sequence"/>
</dbReference>
<evidence type="ECO:0000313" key="3">
    <source>
        <dbReference type="EMBL" id="KAK3264041.1"/>
    </source>
</evidence>
<organism evidence="3 4">
    <name type="scientific">Cymbomonas tetramitiformis</name>
    <dbReference type="NCBI Taxonomy" id="36881"/>
    <lineage>
        <taxon>Eukaryota</taxon>
        <taxon>Viridiplantae</taxon>
        <taxon>Chlorophyta</taxon>
        <taxon>Pyramimonadophyceae</taxon>
        <taxon>Pyramimonadales</taxon>
        <taxon>Pyramimonadaceae</taxon>
        <taxon>Cymbomonas</taxon>
    </lineage>
</organism>
<comment type="similarity">
    <text evidence="1">Belongs to the protein disulfide isomerase family.</text>
</comment>
<sequence length="449" mass="51082">MRSAAAQNYPGCTLIRSFVEYEAFKAGTMERIRKAEMGKGDMGAPPPDFVMVAFLQPGVNDPLKARWLGAVAHLSTSSVFHKNNLAVVEDRTLMAQLRREPNTVAIEYARRYHADGVPFRSWPPAFLPTEELELAGFLRSNVLSIVPELAANLAHDWWSLTSKPAMVLVYFDVNWLKRVQRATGKKVNPTTEFRGELVALAQRHPDMLVAIASTMLEGPFSLRSVDLADVQDEYRVAIFDRASHQKFPLRDDFSMALMENFVKDFKRGASALESYMLSQPPPRPEANSPGRVYTIVGKTFEQIVNQETRKDILLTLYRHNDQDTQRRVAPQMVRLAQVLAYEERIVVAMLEATLNEYPVEFTSESLPAVFFRKAGNPPTLERYTEELDLDTMLAFLRRKSSSPAFKVLDSSKAEGKRNVRLVKRKPEQAEKQASEKKWRSRSRNKKDEL</sequence>
<feature type="compositionally biased region" description="Basic and acidic residues" evidence="2">
    <location>
        <begin position="424"/>
        <end position="437"/>
    </location>
</feature>
<dbReference type="PANTHER" id="PTHR18929">
    <property type="entry name" value="PROTEIN DISULFIDE ISOMERASE"/>
    <property type="match status" value="1"/>
</dbReference>
<evidence type="ECO:0000256" key="2">
    <source>
        <dbReference type="SAM" id="MobiDB-lite"/>
    </source>
</evidence>
<name>A0AAE0FQ92_9CHLO</name>
<accession>A0AAE0FQ92</accession>
<comment type="caution">
    <text evidence="3">The sequence shown here is derived from an EMBL/GenBank/DDBJ whole genome shotgun (WGS) entry which is preliminary data.</text>
</comment>
<dbReference type="AlphaFoldDB" id="A0AAE0FQ92"/>
<dbReference type="InterPro" id="IPR036249">
    <property type="entry name" value="Thioredoxin-like_sf"/>
</dbReference>
<evidence type="ECO:0000313" key="4">
    <source>
        <dbReference type="Proteomes" id="UP001190700"/>
    </source>
</evidence>
<dbReference type="SUPFAM" id="SSF52833">
    <property type="entry name" value="Thioredoxin-like"/>
    <property type="match status" value="1"/>
</dbReference>
<dbReference type="GO" id="GO:0005783">
    <property type="term" value="C:endoplasmic reticulum"/>
    <property type="evidence" value="ECO:0007669"/>
    <property type="project" value="TreeGrafter"/>
</dbReference>
<gene>
    <name evidence="3" type="ORF">CYMTET_27191</name>
</gene>
<keyword evidence="4" id="KW-1185">Reference proteome</keyword>
<protein>
    <submittedName>
        <fullName evidence="3">Uncharacterized protein</fullName>
    </submittedName>
</protein>
<dbReference type="GO" id="GO:0003756">
    <property type="term" value="F:protein disulfide isomerase activity"/>
    <property type="evidence" value="ECO:0007669"/>
    <property type="project" value="TreeGrafter"/>
</dbReference>
<dbReference type="Gene3D" id="3.40.30.10">
    <property type="entry name" value="Glutaredoxin"/>
    <property type="match status" value="2"/>
</dbReference>
<dbReference type="EMBL" id="LGRX02014832">
    <property type="protein sequence ID" value="KAK3264041.1"/>
    <property type="molecule type" value="Genomic_DNA"/>
</dbReference>
<proteinExistence type="inferred from homology"/>